<evidence type="ECO:0000313" key="12">
    <source>
        <dbReference type="EMBL" id="TPG18144.1"/>
    </source>
</evidence>
<dbReference type="InterPro" id="IPR003594">
    <property type="entry name" value="HATPase_dom"/>
</dbReference>
<dbReference type="GO" id="GO:0016020">
    <property type="term" value="C:membrane"/>
    <property type="evidence" value="ECO:0007669"/>
    <property type="project" value="InterPro"/>
</dbReference>
<evidence type="ECO:0000256" key="4">
    <source>
        <dbReference type="ARBA" id="ARBA00022679"/>
    </source>
</evidence>
<dbReference type="Proteomes" id="UP000317722">
    <property type="component" value="Unassembled WGS sequence"/>
</dbReference>
<keyword evidence="13" id="KW-1185">Reference proteome</keyword>
<dbReference type="EMBL" id="RCZM01000002">
    <property type="protein sequence ID" value="TPG18144.1"/>
    <property type="molecule type" value="Genomic_DNA"/>
</dbReference>
<sequence>MQGLLRRLTWRDWAVPAALWAAGQVELWVTGPQTVPVHGPRWPLAVALTLSAMALCLRRTHPAPALAVVVASLAVTTTGQVHAFLLTGLYLLVVAVFACGRYGSGPVKYLALVLPELPVLLWTSVIPEIHVDNAWAWGLNAWWIFALGAAFRHERALRDRVAEAVAAQAEAEAAGQRVGLAREVHDVVSHSLSVIVVQSELARLFMTSDPARADEAMRQVQDTGRAALGETRRLLEALRDPAQANSAAHPPTWSDVPELVRRMRESGLQVTLEAPGDEPTLTPEASATAYRVVQEALTNTLRHARTSPTSVAVRQQADLLVIDVQNAGQPTVEANGSRSGSAAVSGYGLSGMHERVAACGGMLTAGPRPGGGYRVRAVLPLGDAR</sequence>
<dbReference type="Gene3D" id="3.30.565.10">
    <property type="entry name" value="Histidine kinase-like ATPase, C-terminal domain"/>
    <property type="match status" value="1"/>
</dbReference>
<feature type="transmembrane region" description="Helical" evidence="9">
    <location>
        <begin position="81"/>
        <end position="102"/>
    </location>
</feature>
<feature type="domain" description="Signal transduction histidine kinase subgroup 3 dimerisation and phosphoacceptor" evidence="11">
    <location>
        <begin position="177"/>
        <end position="242"/>
    </location>
</feature>
<evidence type="ECO:0000256" key="3">
    <source>
        <dbReference type="ARBA" id="ARBA00022553"/>
    </source>
</evidence>
<evidence type="ECO:0000256" key="9">
    <source>
        <dbReference type="SAM" id="Phobius"/>
    </source>
</evidence>
<keyword evidence="9" id="KW-1133">Transmembrane helix</keyword>
<evidence type="ECO:0000256" key="1">
    <source>
        <dbReference type="ARBA" id="ARBA00000085"/>
    </source>
</evidence>
<dbReference type="CDD" id="cd16917">
    <property type="entry name" value="HATPase_UhpB-NarQ-NarX-like"/>
    <property type="match status" value="1"/>
</dbReference>
<reference evidence="12 13" key="1">
    <citation type="journal article" date="2019" name="Environ. Microbiol.">
        <title>Species interactions and distinct microbial communities in high Arctic permafrost affected cryosols are associated with the CH4 and CO2 gas fluxes.</title>
        <authorList>
            <person name="Altshuler I."/>
            <person name="Hamel J."/>
            <person name="Turney S."/>
            <person name="Magnuson E."/>
            <person name="Levesque R."/>
            <person name="Greer C."/>
            <person name="Whyte L.G."/>
        </authorList>
    </citation>
    <scope>NUCLEOTIDE SEQUENCE [LARGE SCALE GENOMIC DNA]</scope>
    <source>
        <strain evidence="12 13">S9.3A</strain>
    </source>
</reference>
<keyword evidence="7" id="KW-0067">ATP-binding</keyword>
<proteinExistence type="predicted"/>
<dbReference type="SUPFAM" id="SSF55874">
    <property type="entry name" value="ATPase domain of HSP90 chaperone/DNA topoisomerase II/histidine kinase"/>
    <property type="match status" value="1"/>
</dbReference>
<keyword evidence="6" id="KW-0418">Kinase</keyword>
<name>A0A502CZP6_9MICO</name>
<dbReference type="GO" id="GO:0046983">
    <property type="term" value="F:protein dimerization activity"/>
    <property type="evidence" value="ECO:0007669"/>
    <property type="project" value="InterPro"/>
</dbReference>
<evidence type="ECO:0000259" key="11">
    <source>
        <dbReference type="Pfam" id="PF07730"/>
    </source>
</evidence>
<keyword evidence="9" id="KW-0812">Transmembrane</keyword>
<dbReference type="InterPro" id="IPR011712">
    <property type="entry name" value="Sig_transdc_His_kin_sub3_dim/P"/>
</dbReference>
<dbReference type="GO" id="GO:0005524">
    <property type="term" value="F:ATP binding"/>
    <property type="evidence" value="ECO:0007669"/>
    <property type="project" value="UniProtKB-KW"/>
</dbReference>
<keyword evidence="5" id="KW-0547">Nucleotide-binding</keyword>
<protein>
    <recommendedName>
        <fullName evidence="2">histidine kinase</fullName>
        <ecNumber evidence="2">2.7.13.3</ecNumber>
    </recommendedName>
</protein>
<dbReference type="GO" id="GO:0000155">
    <property type="term" value="F:phosphorelay sensor kinase activity"/>
    <property type="evidence" value="ECO:0007669"/>
    <property type="project" value="InterPro"/>
</dbReference>
<comment type="caution">
    <text evidence="12">The sequence shown here is derived from an EMBL/GenBank/DDBJ whole genome shotgun (WGS) entry which is preliminary data.</text>
</comment>
<dbReference type="Pfam" id="PF07730">
    <property type="entry name" value="HisKA_3"/>
    <property type="match status" value="1"/>
</dbReference>
<dbReference type="InterPro" id="IPR036890">
    <property type="entry name" value="HATPase_C_sf"/>
</dbReference>
<dbReference type="PANTHER" id="PTHR24421:SF10">
    <property type="entry name" value="NITRATE_NITRITE SENSOR PROTEIN NARQ"/>
    <property type="match status" value="1"/>
</dbReference>
<evidence type="ECO:0000256" key="6">
    <source>
        <dbReference type="ARBA" id="ARBA00022777"/>
    </source>
</evidence>
<evidence type="ECO:0000259" key="10">
    <source>
        <dbReference type="Pfam" id="PF02518"/>
    </source>
</evidence>
<keyword evidence="8" id="KW-0902">Two-component regulatory system</keyword>
<dbReference type="RefSeq" id="WP_140738158.1">
    <property type="nucleotide sequence ID" value="NZ_RCZM01000002.1"/>
</dbReference>
<keyword evidence="3" id="KW-0597">Phosphoprotein</keyword>
<dbReference type="PANTHER" id="PTHR24421">
    <property type="entry name" value="NITRATE/NITRITE SENSOR PROTEIN NARX-RELATED"/>
    <property type="match status" value="1"/>
</dbReference>
<keyword evidence="4" id="KW-0808">Transferase</keyword>
<comment type="catalytic activity">
    <reaction evidence="1">
        <text>ATP + protein L-histidine = ADP + protein N-phospho-L-histidine.</text>
        <dbReference type="EC" id="2.7.13.3"/>
    </reaction>
</comment>
<evidence type="ECO:0000256" key="7">
    <source>
        <dbReference type="ARBA" id="ARBA00022840"/>
    </source>
</evidence>
<feature type="transmembrane region" description="Helical" evidence="9">
    <location>
        <begin position="133"/>
        <end position="151"/>
    </location>
</feature>
<dbReference type="InterPro" id="IPR050482">
    <property type="entry name" value="Sensor_HK_TwoCompSys"/>
</dbReference>
<dbReference type="Gene3D" id="1.20.5.1930">
    <property type="match status" value="1"/>
</dbReference>
<evidence type="ECO:0000256" key="8">
    <source>
        <dbReference type="ARBA" id="ARBA00023012"/>
    </source>
</evidence>
<keyword evidence="9" id="KW-0472">Membrane</keyword>
<evidence type="ECO:0000256" key="5">
    <source>
        <dbReference type="ARBA" id="ARBA00022741"/>
    </source>
</evidence>
<organism evidence="12 13">
    <name type="scientific">Pedococcus bigeumensis</name>
    <dbReference type="NCBI Taxonomy" id="433644"/>
    <lineage>
        <taxon>Bacteria</taxon>
        <taxon>Bacillati</taxon>
        <taxon>Actinomycetota</taxon>
        <taxon>Actinomycetes</taxon>
        <taxon>Micrococcales</taxon>
        <taxon>Intrasporangiaceae</taxon>
        <taxon>Pedococcus</taxon>
    </lineage>
</organism>
<evidence type="ECO:0000313" key="13">
    <source>
        <dbReference type="Proteomes" id="UP000317722"/>
    </source>
</evidence>
<dbReference type="Pfam" id="PF02518">
    <property type="entry name" value="HATPase_c"/>
    <property type="match status" value="1"/>
</dbReference>
<dbReference type="AlphaFoldDB" id="A0A502CZP6"/>
<evidence type="ECO:0000256" key="2">
    <source>
        <dbReference type="ARBA" id="ARBA00012438"/>
    </source>
</evidence>
<dbReference type="OrthoDB" id="227596at2"/>
<feature type="domain" description="Histidine kinase/HSP90-like ATPase" evidence="10">
    <location>
        <begin position="288"/>
        <end position="381"/>
    </location>
</feature>
<dbReference type="EC" id="2.7.13.3" evidence="2"/>
<gene>
    <name evidence="12" type="ORF">EAH86_07015</name>
</gene>
<accession>A0A502CZP6</accession>